<dbReference type="AlphaFoldDB" id="A0A2L2LL60"/>
<keyword evidence="1" id="KW-0813">Transport</keyword>
<feature type="transmembrane region" description="Helical" evidence="2">
    <location>
        <begin position="313"/>
        <end position="335"/>
    </location>
</feature>
<protein>
    <submittedName>
        <fullName evidence="3">Multidrug transporter MATE</fullName>
    </submittedName>
</protein>
<feature type="transmembrane region" description="Helical" evidence="2">
    <location>
        <begin position="128"/>
        <end position="149"/>
    </location>
</feature>
<keyword evidence="2" id="KW-0812">Transmembrane</keyword>
<dbReference type="EMBL" id="CP026925">
    <property type="protein sequence ID" value="AVH45071.1"/>
    <property type="molecule type" value="Genomic_DNA"/>
</dbReference>
<dbReference type="GO" id="GO:0015297">
    <property type="term" value="F:antiporter activity"/>
    <property type="evidence" value="ECO:0007669"/>
    <property type="project" value="InterPro"/>
</dbReference>
<organism evidence="3 4">
    <name type="scientific">Agrobacterium tumefaciens</name>
    <dbReference type="NCBI Taxonomy" id="358"/>
    <lineage>
        <taxon>Bacteria</taxon>
        <taxon>Pseudomonadati</taxon>
        <taxon>Pseudomonadota</taxon>
        <taxon>Alphaproteobacteria</taxon>
        <taxon>Hyphomicrobiales</taxon>
        <taxon>Rhizobiaceae</taxon>
        <taxon>Rhizobium/Agrobacterium group</taxon>
        <taxon>Agrobacterium</taxon>
        <taxon>Agrobacterium tumefaciens complex</taxon>
    </lineage>
</organism>
<feature type="transmembrane region" description="Helical" evidence="2">
    <location>
        <begin position="265"/>
        <end position="283"/>
    </location>
</feature>
<keyword evidence="2" id="KW-1133">Transmembrane helix</keyword>
<dbReference type="GO" id="GO:0005886">
    <property type="term" value="C:plasma membrane"/>
    <property type="evidence" value="ECO:0007669"/>
    <property type="project" value="TreeGrafter"/>
</dbReference>
<feature type="transmembrane region" description="Helical" evidence="2">
    <location>
        <begin position="355"/>
        <end position="376"/>
    </location>
</feature>
<name>A0A2L2LL60_AGRTU</name>
<dbReference type="PANTHER" id="PTHR43298">
    <property type="entry name" value="MULTIDRUG RESISTANCE PROTEIN NORM-RELATED"/>
    <property type="match status" value="1"/>
</dbReference>
<dbReference type="InterPro" id="IPR002528">
    <property type="entry name" value="MATE_fam"/>
</dbReference>
<feature type="transmembrane region" description="Helical" evidence="2">
    <location>
        <begin position="161"/>
        <end position="181"/>
    </location>
</feature>
<gene>
    <name evidence="3" type="ORF">At1D1609_50320</name>
</gene>
<feature type="transmembrane region" description="Helical" evidence="2">
    <location>
        <begin position="234"/>
        <end position="259"/>
    </location>
</feature>
<feature type="transmembrane region" description="Helical" evidence="2">
    <location>
        <begin position="27"/>
        <end position="47"/>
    </location>
</feature>
<reference evidence="3 4" key="1">
    <citation type="submission" date="2018-02" db="EMBL/GenBank/DDBJ databases">
        <title>Complete genome sequence of Agrobacterium tumefaciens 1D1609.</title>
        <authorList>
            <person name="Cho S.-T."/>
            <person name="Haryono M."/>
            <person name="Chang H.-H."/>
            <person name="Santos M.N."/>
            <person name="Lai E.-M."/>
            <person name="Kuo C.-H."/>
        </authorList>
    </citation>
    <scope>NUCLEOTIDE SEQUENCE [LARGE SCALE GENOMIC DNA]</scope>
    <source>
        <strain evidence="3 4">1D1609</strain>
    </source>
</reference>
<evidence type="ECO:0000256" key="1">
    <source>
        <dbReference type="ARBA" id="ARBA00022448"/>
    </source>
</evidence>
<keyword evidence="2" id="KW-0472">Membrane</keyword>
<dbReference type="PANTHER" id="PTHR43298:SF2">
    <property type="entry name" value="FMN_FAD EXPORTER YEEO-RELATED"/>
    <property type="match status" value="1"/>
</dbReference>
<feature type="transmembrane region" description="Helical" evidence="2">
    <location>
        <begin position="187"/>
        <end position="210"/>
    </location>
</feature>
<evidence type="ECO:0000256" key="2">
    <source>
        <dbReference type="SAM" id="Phobius"/>
    </source>
</evidence>
<dbReference type="RefSeq" id="WP_104680184.1">
    <property type="nucleotide sequence ID" value="NZ_CP026925.1"/>
</dbReference>
<feature type="transmembrane region" description="Helical" evidence="2">
    <location>
        <begin position="53"/>
        <end position="75"/>
    </location>
</feature>
<evidence type="ECO:0000313" key="3">
    <source>
        <dbReference type="EMBL" id="AVH45071.1"/>
    </source>
</evidence>
<accession>A0A2L2LL60</accession>
<feature type="transmembrane region" description="Helical" evidence="2">
    <location>
        <begin position="87"/>
        <end position="108"/>
    </location>
</feature>
<dbReference type="GO" id="GO:0042910">
    <property type="term" value="F:xenobiotic transmembrane transporter activity"/>
    <property type="evidence" value="ECO:0007669"/>
    <property type="project" value="InterPro"/>
</dbReference>
<dbReference type="Pfam" id="PF01554">
    <property type="entry name" value="MatE"/>
    <property type="match status" value="2"/>
</dbReference>
<sequence length="447" mass="46777">MTRSQSDVSEFMKIAIPVGVEAAIQRVFMIVEQVMVAYIGIGCVALAGVVNNLLYMTLVVLLPLGAGFSILIAQFRGQGNFDGVKTLAIASIVATTGISSLLSLLGWFFNVQLLRLFGVNDIPGATEFLGILLVGGPMMIVGSVISNILRVEGQAKLPMTVTTSSLAIANCLTVLAVYSDATDQQRMFAVGLAILAGYSVRLGLLVYLLWRHMGFSVAELSGSAALTSYMKRGFAIALPMSASKLVWICGLASFTAVFAQEGVELLAVSQIVIAVQSAFIMLASGVPVASNSLVGNAVGAGIATLASDRARKVIVISAAFSIILVIIMVASLPILPSIYGGLSEIQVSQLNACGIIAALSIPIIVLNMAIGSGIVASGGDTRFLFYIDAVATLLVGLPVALLLWHLTDLGISAVFIGRAVEETVRLTLTTLRYKTGRWNLSSVSVAS</sequence>
<feature type="transmembrane region" description="Helical" evidence="2">
    <location>
        <begin position="383"/>
        <end position="404"/>
    </location>
</feature>
<dbReference type="Proteomes" id="UP000237717">
    <property type="component" value="Chromosome II"/>
</dbReference>
<evidence type="ECO:0000313" key="4">
    <source>
        <dbReference type="Proteomes" id="UP000237717"/>
    </source>
</evidence>
<proteinExistence type="predicted"/>
<dbReference type="InterPro" id="IPR050222">
    <property type="entry name" value="MATE_MdtK"/>
</dbReference>